<dbReference type="RefSeq" id="WP_078715850.1">
    <property type="nucleotide sequence ID" value="NZ_FUYC01000001.1"/>
</dbReference>
<dbReference type="InterPro" id="IPR011990">
    <property type="entry name" value="TPR-like_helical_dom_sf"/>
</dbReference>
<proteinExistence type="predicted"/>
<evidence type="ECO:0000313" key="2">
    <source>
        <dbReference type="Proteomes" id="UP000190027"/>
    </source>
</evidence>
<dbReference type="STRING" id="1121449.SAMN02745704_00272"/>
<protein>
    <submittedName>
        <fullName evidence="1">Uncharacterized protein</fullName>
    </submittedName>
</protein>
<accession>A0A1T4W5T0</accession>
<dbReference type="AlphaFoldDB" id="A0A1T4W5T0"/>
<name>A0A1T4W5T0_9BACT</name>
<dbReference type="PROSITE" id="PS51257">
    <property type="entry name" value="PROKAR_LIPOPROTEIN"/>
    <property type="match status" value="1"/>
</dbReference>
<organism evidence="1 2">
    <name type="scientific">Paucidesulfovibrio gracilis DSM 16080</name>
    <dbReference type="NCBI Taxonomy" id="1121449"/>
    <lineage>
        <taxon>Bacteria</taxon>
        <taxon>Pseudomonadati</taxon>
        <taxon>Thermodesulfobacteriota</taxon>
        <taxon>Desulfovibrionia</taxon>
        <taxon>Desulfovibrionales</taxon>
        <taxon>Desulfovibrionaceae</taxon>
        <taxon>Paucidesulfovibrio</taxon>
    </lineage>
</organism>
<dbReference type="SUPFAM" id="SSF48452">
    <property type="entry name" value="TPR-like"/>
    <property type="match status" value="1"/>
</dbReference>
<keyword evidence="2" id="KW-1185">Reference proteome</keyword>
<evidence type="ECO:0000313" key="1">
    <source>
        <dbReference type="EMBL" id="SKA72061.1"/>
    </source>
</evidence>
<dbReference type="Gene3D" id="1.25.40.10">
    <property type="entry name" value="Tetratricopeptide repeat domain"/>
    <property type="match status" value="1"/>
</dbReference>
<dbReference type="OrthoDB" id="9778341at2"/>
<dbReference type="EMBL" id="FUYC01000001">
    <property type="protein sequence ID" value="SKA72061.1"/>
    <property type="molecule type" value="Genomic_DNA"/>
</dbReference>
<dbReference type="Proteomes" id="UP000190027">
    <property type="component" value="Unassembled WGS sequence"/>
</dbReference>
<gene>
    <name evidence="1" type="ORF">SAMN02745704_00272</name>
</gene>
<reference evidence="1 2" key="1">
    <citation type="submission" date="2017-02" db="EMBL/GenBank/DDBJ databases">
        <authorList>
            <person name="Peterson S.W."/>
        </authorList>
    </citation>
    <scope>NUCLEOTIDE SEQUENCE [LARGE SCALE GENOMIC DNA]</scope>
    <source>
        <strain evidence="1 2">DSM 16080</strain>
    </source>
</reference>
<sequence>MKSTSRLHIPCFLLLILFLFSGCGPSTRMHALRPAEVALPGIRKLAVPAFRGAPAYRARDCFLRTLNESDRFTLVPMDQAQAVVLVTVHGSAFNDRGVDLRTIKDTRTRTVTVRDGDDNVVRSYTEEVPVKRLKRYPYVDRRLDMQLDMRVCSGSRTLAEDHVQQRFACRYGGRACPRADSDCEEGHEPLQDMPPLDRAMDDLACEAARDLAHRLIPAAYEMTVALAEGSDPRVKRGAELADQDQWGAAMQLWKAVLAGNPSDAASLYNLGVALERRGRLLDLEQAKTYYTRAADLAPTDLFLTARQRIEQRLRDALELQRRMQIGDHALQGEPGDKQTTINQQ</sequence>